<dbReference type="OrthoDB" id="3246225at2759"/>
<feature type="region of interest" description="Disordered" evidence="2">
    <location>
        <begin position="19"/>
        <end position="51"/>
    </location>
</feature>
<feature type="compositionally biased region" description="Pro residues" evidence="2">
    <location>
        <begin position="261"/>
        <end position="270"/>
    </location>
</feature>
<dbReference type="AlphaFoldDB" id="A0A9Q5I3Z1"/>
<feature type="domain" description="C2H2-type" evidence="3">
    <location>
        <begin position="389"/>
        <end position="419"/>
    </location>
</feature>
<protein>
    <recommendedName>
        <fullName evidence="3">C2H2-type domain-containing protein</fullName>
    </recommendedName>
</protein>
<organism evidence="4 5">
    <name type="scientific">Sanghuangporus baumii</name>
    <name type="common">Phellinus baumii</name>
    <dbReference type="NCBI Taxonomy" id="108892"/>
    <lineage>
        <taxon>Eukaryota</taxon>
        <taxon>Fungi</taxon>
        <taxon>Dikarya</taxon>
        <taxon>Basidiomycota</taxon>
        <taxon>Agaricomycotina</taxon>
        <taxon>Agaricomycetes</taxon>
        <taxon>Hymenochaetales</taxon>
        <taxon>Hymenochaetaceae</taxon>
        <taxon>Sanghuangporus</taxon>
    </lineage>
</organism>
<name>A0A9Q5I3Z1_SANBA</name>
<keyword evidence="5" id="KW-1185">Reference proteome</keyword>
<gene>
    <name evidence="4" type="ORF">A7U60_g1530</name>
</gene>
<proteinExistence type="predicted"/>
<feature type="compositionally biased region" description="Polar residues" evidence="2">
    <location>
        <begin position="283"/>
        <end position="297"/>
    </location>
</feature>
<evidence type="ECO:0000256" key="2">
    <source>
        <dbReference type="SAM" id="MobiDB-lite"/>
    </source>
</evidence>
<feature type="compositionally biased region" description="Basic residues" evidence="2">
    <location>
        <begin position="381"/>
        <end position="390"/>
    </location>
</feature>
<keyword evidence="1" id="KW-0479">Metal-binding</keyword>
<evidence type="ECO:0000313" key="5">
    <source>
        <dbReference type="Proteomes" id="UP000757232"/>
    </source>
</evidence>
<keyword evidence="1" id="KW-0862">Zinc</keyword>
<sequence>MDSYPSLLSPIDNFAFSQFTNSPVGGSPAPRGKPTSHNLQQDVPRTPLPKTNNEWQELLDSSQPGQFPFNIWEDSPFTSDKQSSGSPWRPHVYRAISDSFLDSPLSSSSFLSSASGSPSVVSSTTCSPWQTCPGLASVSPDIPLLDEFSLGLQGSFSISPDDVTAYGFNNLSLGSPITLSHDLDNSAVEPFSLMDTHSHTTTTVEPSHLMTNALGLDLTAQDNSNAVMMSSDPTQLFAPFGQTVSSPPHSKGSSPLSDPGDVPPSPPPSVPTYTAGASLDPFPTSSGIPSDNSMQNRASRRRTSRVDYAEAAYDGDSDEELDESSGAGANLIRIAKRRKASSESPSFMYSESDEDAELSEFGTRRGKKEGRRAASKGASNAKRKSKRRHHCPLEGCKQTFTRVTDMARHLGSVHRTHDTDANRCSFCHKAFSRDDAVLRHENDSCPMRPRKNNNRDDLWS</sequence>
<evidence type="ECO:0000256" key="1">
    <source>
        <dbReference type="PROSITE-ProRule" id="PRU00042"/>
    </source>
</evidence>
<reference evidence="4" key="1">
    <citation type="submission" date="2016-06" db="EMBL/GenBank/DDBJ databases">
        <title>Draft Genome sequence of the fungus Inonotus baumii.</title>
        <authorList>
            <person name="Zhu H."/>
            <person name="Lin W."/>
        </authorList>
    </citation>
    <scope>NUCLEOTIDE SEQUENCE</scope>
    <source>
        <strain evidence="4">821</strain>
    </source>
</reference>
<dbReference type="Proteomes" id="UP000757232">
    <property type="component" value="Unassembled WGS sequence"/>
</dbReference>
<accession>A0A9Q5I3Z1</accession>
<dbReference type="SMART" id="SM00355">
    <property type="entry name" value="ZnF_C2H2"/>
    <property type="match status" value="2"/>
</dbReference>
<feature type="compositionally biased region" description="Polar residues" evidence="2">
    <location>
        <begin position="35"/>
        <end position="51"/>
    </location>
</feature>
<dbReference type="PROSITE" id="PS00028">
    <property type="entry name" value="ZINC_FINGER_C2H2_1"/>
    <property type="match status" value="1"/>
</dbReference>
<keyword evidence="1" id="KW-0863">Zinc-finger</keyword>
<evidence type="ECO:0000259" key="3">
    <source>
        <dbReference type="PROSITE" id="PS50157"/>
    </source>
</evidence>
<feature type="region of interest" description="Disordered" evidence="2">
    <location>
        <begin position="237"/>
        <end position="306"/>
    </location>
</feature>
<dbReference type="InterPro" id="IPR013087">
    <property type="entry name" value="Znf_C2H2_type"/>
</dbReference>
<dbReference type="EMBL" id="LNZH02000099">
    <property type="protein sequence ID" value="OCB91243.1"/>
    <property type="molecule type" value="Genomic_DNA"/>
</dbReference>
<feature type="region of interest" description="Disordered" evidence="2">
    <location>
        <begin position="336"/>
        <end position="393"/>
    </location>
</feature>
<dbReference type="PROSITE" id="PS50157">
    <property type="entry name" value="ZINC_FINGER_C2H2_2"/>
    <property type="match status" value="1"/>
</dbReference>
<evidence type="ECO:0000313" key="4">
    <source>
        <dbReference type="EMBL" id="OCB91243.1"/>
    </source>
</evidence>
<dbReference type="GO" id="GO:0008270">
    <property type="term" value="F:zinc ion binding"/>
    <property type="evidence" value="ECO:0007669"/>
    <property type="project" value="UniProtKB-KW"/>
</dbReference>
<comment type="caution">
    <text evidence="4">The sequence shown here is derived from an EMBL/GenBank/DDBJ whole genome shotgun (WGS) entry which is preliminary data.</text>
</comment>
<feature type="compositionally biased region" description="Basic residues" evidence="2">
    <location>
        <begin position="364"/>
        <end position="374"/>
    </location>
</feature>
<dbReference type="Gene3D" id="3.30.160.60">
    <property type="entry name" value="Classic Zinc Finger"/>
    <property type="match status" value="1"/>
</dbReference>